<dbReference type="EMBL" id="BMGM01000002">
    <property type="protein sequence ID" value="GGE28545.1"/>
    <property type="molecule type" value="Genomic_DNA"/>
</dbReference>
<keyword evidence="4" id="KW-1185">Reference proteome</keyword>
<dbReference type="SUPFAM" id="SSF53335">
    <property type="entry name" value="S-adenosyl-L-methionine-dependent methyltransferases"/>
    <property type="match status" value="1"/>
</dbReference>
<comment type="caution">
    <text evidence="3">The sequence shown here is derived from an EMBL/GenBank/DDBJ whole genome shotgun (WGS) entry which is preliminary data.</text>
</comment>
<name>A0ABQ1SF94_9FLAO</name>
<evidence type="ECO:0000313" key="4">
    <source>
        <dbReference type="Proteomes" id="UP000599179"/>
    </source>
</evidence>
<evidence type="ECO:0000256" key="1">
    <source>
        <dbReference type="ARBA" id="ARBA00022679"/>
    </source>
</evidence>
<dbReference type="RefSeq" id="WP_188457654.1">
    <property type="nucleotide sequence ID" value="NZ_BMGM01000002.1"/>
</dbReference>
<protein>
    <recommendedName>
        <fullName evidence="2">Methyltransferase domain-containing protein</fullName>
    </recommendedName>
</protein>
<dbReference type="Proteomes" id="UP000599179">
    <property type="component" value="Unassembled WGS sequence"/>
</dbReference>
<dbReference type="Gene3D" id="3.40.50.150">
    <property type="entry name" value="Vaccinia Virus protein VP39"/>
    <property type="match status" value="1"/>
</dbReference>
<accession>A0ABQ1SF94</accession>
<keyword evidence="1" id="KW-0808">Transferase</keyword>
<gene>
    <name evidence="3" type="ORF">GCM10010832_06510</name>
</gene>
<evidence type="ECO:0000259" key="2">
    <source>
        <dbReference type="Pfam" id="PF13649"/>
    </source>
</evidence>
<reference evidence="4" key="1">
    <citation type="journal article" date="2019" name="Int. J. Syst. Evol. Microbiol.">
        <title>The Global Catalogue of Microorganisms (GCM) 10K type strain sequencing project: providing services to taxonomists for standard genome sequencing and annotation.</title>
        <authorList>
            <consortium name="The Broad Institute Genomics Platform"/>
            <consortium name="The Broad Institute Genome Sequencing Center for Infectious Disease"/>
            <person name="Wu L."/>
            <person name="Ma J."/>
        </authorList>
    </citation>
    <scope>NUCLEOTIDE SEQUENCE [LARGE SCALE GENOMIC DNA]</scope>
    <source>
        <strain evidence="4">CGMCC 1.12931</strain>
    </source>
</reference>
<evidence type="ECO:0000313" key="3">
    <source>
        <dbReference type="EMBL" id="GGE28545.1"/>
    </source>
</evidence>
<dbReference type="InterPro" id="IPR041698">
    <property type="entry name" value="Methyltransf_25"/>
</dbReference>
<proteinExistence type="predicted"/>
<organism evidence="3 4">
    <name type="scientific">Psychroflexus planctonicus</name>
    <dbReference type="NCBI Taxonomy" id="1526575"/>
    <lineage>
        <taxon>Bacteria</taxon>
        <taxon>Pseudomonadati</taxon>
        <taxon>Bacteroidota</taxon>
        <taxon>Flavobacteriia</taxon>
        <taxon>Flavobacteriales</taxon>
        <taxon>Flavobacteriaceae</taxon>
        <taxon>Psychroflexus</taxon>
    </lineage>
</organism>
<dbReference type="InterPro" id="IPR029063">
    <property type="entry name" value="SAM-dependent_MTases_sf"/>
</dbReference>
<dbReference type="PANTHER" id="PTHR43861">
    <property type="entry name" value="TRANS-ACONITATE 2-METHYLTRANSFERASE-RELATED"/>
    <property type="match status" value="1"/>
</dbReference>
<dbReference type="Pfam" id="PF13649">
    <property type="entry name" value="Methyltransf_25"/>
    <property type="match status" value="1"/>
</dbReference>
<feature type="domain" description="Methyltransferase" evidence="2">
    <location>
        <begin position="64"/>
        <end position="157"/>
    </location>
</feature>
<sequence>MQLVSTRHRSLLPEIMDEFDFDGKELEKVLKNIDQINVALGGNRVTIDGIQQFIRQHPQEEYTIVDVGCGSGASLRKLAKWAKNQPQQFQFIGIDANPECIRIAQKASKEIENLNFECMNVFSTAFEKIQVDVFISTLTMHHFKDKELLQLMKRLQQQAKIGMVINDLQRSKTAYYLFKLYGLFFIRSKIAKHDGLISILRGFKKTDFNNYAEKMNVQNHQIKWFWAFRYQWIIQNK</sequence>
<dbReference type="CDD" id="cd02440">
    <property type="entry name" value="AdoMet_MTases"/>
    <property type="match status" value="1"/>
</dbReference>